<protein>
    <submittedName>
        <fullName evidence="2">Putative bacteriophage transcriptional regulator</fullName>
    </submittedName>
</protein>
<gene>
    <name evidence="2" type="ORF">CHUV0807_2363</name>
</gene>
<feature type="domain" description="Mor transcription activator" evidence="1">
    <location>
        <begin position="63"/>
        <end position="134"/>
    </location>
</feature>
<reference evidence="3" key="1">
    <citation type="submission" date="2016-04" db="EMBL/GenBank/DDBJ databases">
        <authorList>
            <person name="Tagini F."/>
        </authorList>
    </citation>
    <scope>NUCLEOTIDE SEQUENCE [LARGE SCALE GENOMIC DNA]</scope>
    <source>
        <strain evidence="3">CHUV0807</strain>
    </source>
</reference>
<organism evidence="2 3">
    <name type="scientific">Cardiobacterium hominis</name>
    <dbReference type="NCBI Taxonomy" id="2718"/>
    <lineage>
        <taxon>Bacteria</taxon>
        <taxon>Pseudomonadati</taxon>
        <taxon>Pseudomonadota</taxon>
        <taxon>Gammaproteobacteria</taxon>
        <taxon>Cardiobacteriales</taxon>
        <taxon>Cardiobacteriaceae</taxon>
        <taxon>Cardiobacterium</taxon>
    </lineage>
</organism>
<dbReference type="Pfam" id="PF08765">
    <property type="entry name" value="Mor"/>
    <property type="match status" value="1"/>
</dbReference>
<dbReference type="AlphaFoldDB" id="A0A1C3H6Z6"/>
<sequence>MNEYAEALYEVAELLPPSVADIVNTIGIEPTLRLVTALGGTSYDFPVGVADSPRLRVLQDILAPDEIGRLLAVYGGARYYIPRCEAALRELRNRQFRHAVEAMVARDGISQKLAIQQLAPQYDITERWAYEILKPPPRPQPSLL</sequence>
<accession>A0A1C3H6Z6</accession>
<proteinExistence type="predicted"/>
<dbReference type="Proteomes" id="UP000190837">
    <property type="component" value="Unassembled WGS sequence"/>
</dbReference>
<dbReference type="RefSeq" id="WP_079542118.1">
    <property type="nucleotide sequence ID" value="NZ_FKLO01000080.1"/>
</dbReference>
<evidence type="ECO:0000313" key="2">
    <source>
        <dbReference type="EMBL" id="SAM71695.1"/>
    </source>
</evidence>
<dbReference type="EMBL" id="FKLO01000080">
    <property type="protein sequence ID" value="SAM71695.1"/>
    <property type="molecule type" value="Genomic_DNA"/>
</dbReference>
<dbReference type="InterPro" id="IPR014875">
    <property type="entry name" value="Mor_transcription_activator"/>
</dbReference>
<dbReference type="InterPro" id="IPR009057">
    <property type="entry name" value="Homeodomain-like_sf"/>
</dbReference>
<evidence type="ECO:0000259" key="1">
    <source>
        <dbReference type="Pfam" id="PF08765"/>
    </source>
</evidence>
<evidence type="ECO:0000313" key="3">
    <source>
        <dbReference type="Proteomes" id="UP000190837"/>
    </source>
</evidence>
<name>A0A1C3H6Z6_9GAMM</name>
<dbReference type="SUPFAM" id="SSF46689">
    <property type="entry name" value="Homeodomain-like"/>
    <property type="match status" value="1"/>
</dbReference>